<protein>
    <submittedName>
        <fullName evidence="2">Uncharacterized protein</fullName>
    </submittedName>
</protein>
<dbReference type="HOGENOM" id="CLU_2207624_0_0_10"/>
<keyword evidence="1" id="KW-0812">Transmembrane</keyword>
<comment type="caution">
    <text evidence="2">The sequence shown here is derived from an EMBL/GenBank/DDBJ whole genome shotgun (WGS) entry which is preliminary data.</text>
</comment>
<evidence type="ECO:0000256" key="1">
    <source>
        <dbReference type="SAM" id="Phobius"/>
    </source>
</evidence>
<evidence type="ECO:0000313" key="3">
    <source>
        <dbReference type="Proteomes" id="UP000003053"/>
    </source>
</evidence>
<sequence length="107" mass="12585">MNNPKNSYFTFSLVMLLALVFYKCRTKKETAYKNFTYNEKYLFNTNLKKQQSNILYLLDGKKISSVIMGEINPDSVSSMHVIKDAEKIKTYTQEQYNSILLIHLKKQ</sequence>
<reference evidence="2 3" key="1">
    <citation type="submission" date="2006-02" db="EMBL/GenBank/DDBJ databases">
        <authorList>
            <person name="Murray A."/>
            <person name="Staley J."/>
            <person name="Ferriera S."/>
            <person name="Johnson J."/>
            <person name="Kravitz S."/>
            <person name="Halpern A."/>
            <person name="Remington K."/>
            <person name="Beeson K."/>
            <person name="Tran B."/>
            <person name="Rogers Y.-H."/>
            <person name="Friedman R."/>
            <person name="Venter J.C."/>
        </authorList>
    </citation>
    <scope>NUCLEOTIDE SEQUENCE [LARGE SCALE GENOMIC DNA]</scope>
    <source>
        <strain evidence="2 3">23-P</strain>
    </source>
</reference>
<evidence type="ECO:0000313" key="2">
    <source>
        <dbReference type="EMBL" id="EAR13146.1"/>
    </source>
</evidence>
<proteinExistence type="predicted"/>
<dbReference type="AlphaFoldDB" id="A4BW05"/>
<keyword evidence="1" id="KW-1133">Transmembrane helix</keyword>
<dbReference type="STRING" id="313594.PI23P_01592"/>
<dbReference type="EMBL" id="AAOG01000001">
    <property type="protein sequence ID" value="EAR13146.1"/>
    <property type="molecule type" value="Genomic_DNA"/>
</dbReference>
<dbReference type="Proteomes" id="UP000003053">
    <property type="component" value="Unassembled WGS sequence"/>
</dbReference>
<keyword evidence="3" id="KW-1185">Reference proteome</keyword>
<name>A4BW05_9FLAO</name>
<dbReference type="OrthoDB" id="1522859at2"/>
<feature type="transmembrane region" description="Helical" evidence="1">
    <location>
        <begin position="6"/>
        <end position="24"/>
    </location>
</feature>
<dbReference type="RefSeq" id="WP_004568939.1">
    <property type="nucleotide sequence ID" value="NZ_CH724148.1"/>
</dbReference>
<accession>A4BW05</accession>
<organism evidence="2 3">
    <name type="scientific">Polaribacter irgensii 23-P</name>
    <dbReference type="NCBI Taxonomy" id="313594"/>
    <lineage>
        <taxon>Bacteria</taxon>
        <taxon>Pseudomonadati</taxon>
        <taxon>Bacteroidota</taxon>
        <taxon>Flavobacteriia</taxon>
        <taxon>Flavobacteriales</taxon>
        <taxon>Flavobacteriaceae</taxon>
    </lineage>
</organism>
<gene>
    <name evidence="2" type="ORF">PI23P_01592</name>
</gene>
<keyword evidence="1" id="KW-0472">Membrane</keyword>